<sequence>MMYWDGNMGVWGYILMGVSFVLFWGAVITAIILASRSMGAGNRRHEPGVPGVGIAEHLLAERFARGEIGESEYTDRLNVLRRGRGA</sequence>
<evidence type="ECO:0008006" key="4">
    <source>
        <dbReference type="Google" id="ProtNLM"/>
    </source>
</evidence>
<dbReference type="Proteomes" id="UP000035722">
    <property type="component" value="Unassembled WGS sequence"/>
</dbReference>
<comment type="caution">
    <text evidence="2">The sequence shown here is derived from an EMBL/GenBank/DDBJ whole genome shotgun (WGS) entry which is preliminary data.</text>
</comment>
<evidence type="ECO:0000313" key="2">
    <source>
        <dbReference type="EMBL" id="CCQ46092.1"/>
    </source>
</evidence>
<keyword evidence="3" id="KW-1185">Reference proteome</keyword>
<keyword evidence="1" id="KW-0472">Membrane</keyword>
<name>A0A024H2I8_9MICC</name>
<evidence type="ECO:0000256" key="1">
    <source>
        <dbReference type="SAM" id="Phobius"/>
    </source>
</evidence>
<keyword evidence="1" id="KW-0812">Transmembrane</keyword>
<protein>
    <recommendedName>
        <fullName evidence="4">SHOCT domain-containing protein</fullName>
    </recommendedName>
</protein>
<dbReference type="RefSeq" id="WP_200900786.1">
    <property type="nucleotide sequence ID" value="NZ_CAQI01000042.1"/>
</dbReference>
<organism evidence="2 3">
    <name type="scientific">Pseudarthrobacter siccitolerans</name>
    <dbReference type="NCBI Taxonomy" id="861266"/>
    <lineage>
        <taxon>Bacteria</taxon>
        <taxon>Bacillati</taxon>
        <taxon>Actinomycetota</taxon>
        <taxon>Actinomycetes</taxon>
        <taxon>Micrococcales</taxon>
        <taxon>Micrococcaceae</taxon>
        <taxon>Pseudarthrobacter</taxon>
    </lineage>
</organism>
<feature type="transmembrane region" description="Helical" evidence="1">
    <location>
        <begin position="12"/>
        <end position="34"/>
    </location>
</feature>
<dbReference type="AlphaFoldDB" id="A0A024H2I8"/>
<evidence type="ECO:0000313" key="3">
    <source>
        <dbReference type="Proteomes" id="UP000035722"/>
    </source>
</evidence>
<proteinExistence type="predicted"/>
<accession>A0A024H2I8</accession>
<reference evidence="3" key="1">
    <citation type="journal article" date="2014" name="Genome Announc.">
        <title>Genome Sequence of Arthrobacter siccitolerans 4J27, a Xeroprotectant-Producing Desiccation-Tolerant Microorganism.</title>
        <authorList>
            <person name="Manzanera M."/>
            <person name="Santa-Cruz-Calvo L."/>
            <person name="Vilchez J.I."/>
            <person name="Garcia-Fontana C."/>
            <person name="Silva-Castro G.A."/>
            <person name="Calvo C."/>
            <person name="Gonzalez-Lopez J."/>
        </authorList>
    </citation>
    <scope>NUCLEOTIDE SEQUENCE [LARGE SCALE GENOMIC DNA]</scope>
    <source>
        <strain evidence="3">4J27</strain>
    </source>
</reference>
<gene>
    <name evidence="2" type="ORF">ARTSIC4J27_2052</name>
</gene>
<keyword evidence="1" id="KW-1133">Transmembrane helix</keyword>
<dbReference type="STRING" id="861266.ARTSIC4J27_2052"/>
<dbReference type="EMBL" id="CAQI01000042">
    <property type="protein sequence ID" value="CCQ46092.1"/>
    <property type="molecule type" value="Genomic_DNA"/>
</dbReference>